<dbReference type="InterPro" id="IPR040256">
    <property type="entry name" value="At4g02000-like"/>
</dbReference>
<dbReference type="Proteomes" id="UP000245207">
    <property type="component" value="Unassembled WGS sequence"/>
</dbReference>
<dbReference type="AlphaFoldDB" id="A0A2U1MJ45"/>
<evidence type="ECO:0000313" key="2">
    <source>
        <dbReference type="EMBL" id="PWA61290.1"/>
    </source>
</evidence>
<dbReference type="STRING" id="35608.A0A2U1MJ45"/>
<reference evidence="2 3" key="1">
    <citation type="journal article" date="2018" name="Mol. Plant">
        <title>The genome of Artemisia annua provides insight into the evolution of Asteraceae family and artemisinin biosynthesis.</title>
        <authorList>
            <person name="Shen Q."/>
            <person name="Zhang L."/>
            <person name="Liao Z."/>
            <person name="Wang S."/>
            <person name="Yan T."/>
            <person name="Shi P."/>
            <person name="Liu M."/>
            <person name="Fu X."/>
            <person name="Pan Q."/>
            <person name="Wang Y."/>
            <person name="Lv Z."/>
            <person name="Lu X."/>
            <person name="Zhang F."/>
            <person name="Jiang W."/>
            <person name="Ma Y."/>
            <person name="Chen M."/>
            <person name="Hao X."/>
            <person name="Li L."/>
            <person name="Tang Y."/>
            <person name="Lv G."/>
            <person name="Zhou Y."/>
            <person name="Sun X."/>
            <person name="Brodelius P.E."/>
            <person name="Rose J.K.C."/>
            <person name="Tang K."/>
        </authorList>
    </citation>
    <scope>NUCLEOTIDE SEQUENCE [LARGE SCALE GENOMIC DNA]</scope>
    <source>
        <strain evidence="3">cv. Huhao1</strain>
        <tissue evidence="2">Leaf</tissue>
    </source>
</reference>
<dbReference type="EMBL" id="PKPP01005140">
    <property type="protein sequence ID" value="PWA61290.1"/>
    <property type="molecule type" value="Genomic_DNA"/>
</dbReference>
<evidence type="ECO:0000256" key="1">
    <source>
        <dbReference type="SAM" id="MobiDB-lite"/>
    </source>
</evidence>
<dbReference type="PANTHER" id="PTHR31286">
    <property type="entry name" value="GLYCINE-RICH CELL WALL STRUCTURAL PROTEIN 1.8-LIKE"/>
    <property type="match status" value="1"/>
</dbReference>
<accession>A0A2U1MJ45</accession>
<evidence type="ECO:0000313" key="3">
    <source>
        <dbReference type="Proteomes" id="UP000245207"/>
    </source>
</evidence>
<organism evidence="2 3">
    <name type="scientific">Artemisia annua</name>
    <name type="common">Sweet wormwood</name>
    <dbReference type="NCBI Taxonomy" id="35608"/>
    <lineage>
        <taxon>Eukaryota</taxon>
        <taxon>Viridiplantae</taxon>
        <taxon>Streptophyta</taxon>
        <taxon>Embryophyta</taxon>
        <taxon>Tracheophyta</taxon>
        <taxon>Spermatophyta</taxon>
        <taxon>Magnoliopsida</taxon>
        <taxon>eudicotyledons</taxon>
        <taxon>Gunneridae</taxon>
        <taxon>Pentapetalae</taxon>
        <taxon>asterids</taxon>
        <taxon>campanulids</taxon>
        <taxon>Asterales</taxon>
        <taxon>Asteraceae</taxon>
        <taxon>Asteroideae</taxon>
        <taxon>Anthemideae</taxon>
        <taxon>Artemisiinae</taxon>
        <taxon>Artemisia</taxon>
    </lineage>
</organism>
<dbReference type="PANTHER" id="PTHR31286:SF99">
    <property type="entry name" value="DUF4283 DOMAIN-CONTAINING PROTEIN"/>
    <property type="match status" value="1"/>
</dbReference>
<keyword evidence="3" id="KW-1185">Reference proteome</keyword>
<dbReference type="OrthoDB" id="1939300at2759"/>
<name>A0A2U1MJ45_ARTAN</name>
<proteinExistence type="predicted"/>
<gene>
    <name evidence="2" type="ORF">CTI12_AA374340</name>
</gene>
<protein>
    <submittedName>
        <fullName evidence="2">ATPase, F1/V1/A1 complex, alpha/beta subunit, Zinc knuckle CX2CX4HX4C</fullName>
    </submittedName>
</protein>
<feature type="region of interest" description="Disordered" evidence="1">
    <location>
        <begin position="215"/>
        <end position="256"/>
    </location>
</feature>
<sequence length="477" mass="53543">MKVVEEVNSRFENTLYGYFLDKRIAFPVVDYYVRNAWAKYGIQKVMMNANCFFFFKFTTQKGFRNVPIILKPWTMNTNLLKEDLTNIPVWVKFHDVPLGMFSDDGLSLLVTLIGTPRMLDDCTSQMCIESWGRSSFARCLIEVKADEVLKESLTVEIPLLDGSGSTIEKVRVEYEWKSPRCDTCKLFGYTLNNFLKFVYPPVQPIHKDSDGFQAVNHKNKGKNGSQSGPGKGFTKPIVGPKFRYQPRAPPPEPKKMDITNKKVVDVASTSEMKVATSNTFEVLNMVDTDECGIPTEVVTKDGAELDFGSTMEAKEVSPTLIVEKIMELEKLIIDGKATLVDDDGLPIKKVDYPDNKKGAKMDGSKNTGNVSQEPLVSVVKEKVQDADSKSSSSFSPSTSSTKRVNLFSKVREIVDSDNDEEEVVNTFDESVNLFGGGHDREDGYNDYDYDDYVKQVSDLSENLDAFYGIKLQGLGRK</sequence>
<feature type="compositionally biased region" description="Polar residues" evidence="1">
    <location>
        <begin position="364"/>
        <end position="374"/>
    </location>
</feature>
<feature type="compositionally biased region" description="Basic and acidic residues" evidence="1">
    <location>
        <begin position="354"/>
        <end position="363"/>
    </location>
</feature>
<feature type="region of interest" description="Disordered" evidence="1">
    <location>
        <begin position="381"/>
        <end position="400"/>
    </location>
</feature>
<feature type="region of interest" description="Disordered" evidence="1">
    <location>
        <begin position="354"/>
        <end position="374"/>
    </location>
</feature>
<comment type="caution">
    <text evidence="2">The sequence shown here is derived from an EMBL/GenBank/DDBJ whole genome shotgun (WGS) entry which is preliminary data.</text>
</comment>
<feature type="compositionally biased region" description="Low complexity" evidence="1">
    <location>
        <begin position="389"/>
        <end position="400"/>
    </location>
</feature>